<evidence type="ECO:0000256" key="3">
    <source>
        <dbReference type="ARBA" id="ARBA00022475"/>
    </source>
</evidence>
<evidence type="ECO:0000256" key="1">
    <source>
        <dbReference type="ARBA" id="ARBA00004651"/>
    </source>
</evidence>
<feature type="transmembrane region" description="Helical" evidence="7">
    <location>
        <begin position="12"/>
        <end position="33"/>
    </location>
</feature>
<dbReference type="EMBL" id="CP014864">
    <property type="protein sequence ID" value="AMX03869.1"/>
    <property type="molecule type" value="Genomic_DNA"/>
</dbReference>
<feature type="transmembrane region" description="Helical" evidence="7">
    <location>
        <begin position="240"/>
        <end position="258"/>
    </location>
</feature>
<feature type="transmembrane region" description="Helical" evidence="7">
    <location>
        <begin position="53"/>
        <end position="75"/>
    </location>
</feature>
<evidence type="ECO:0000313" key="8">
    <source>
        <dbReference type="EMBL" id="AMX03869.1"/>
    </source>
</evidence>
<sequence>MSPQLQDTLGMFAFLAVELSTLFIGISLLVGMLQRHIPPSKVEALLSASRRRSYFLAAGLGAITPFCSCSTIPMLKGLIRARAGFGPMMVFLFASPLLNPIVVGLLIATFGLALTAIYVVAAFGVSLGAGWLLQTLGFERYIRSDTGKESVGCGSSDCSAEPAAYTGDGSCCGSTPTTTSSGGCCGSTPTTTSSGGCCGSTPATTSNGCCGDSPSAAVAIGKEGKYSGLWREAWSDFVDVLPYLLIGIFIGSVIYGFMPTGLLEEYAGPDNPFAIPIAAVIGVPLYIRASAVIPLAAALMTKGVGAGAVLALIIGSAGASLTELILLRSLFKFRLLVAFVTVVFAMAIIAGYATFLFF</sequence>
<evidence type="ECO:0000256" key="5">
    <source>
        <dbReference type="ARBA" id="ARBA00022989"/>
    </source>
</evidence>
<feature type="transmembrane region" description="Helical" evidence="7">
    <location>
        <begin position="113"/>
        <end position="133"/>
    </location>
</feature>
<dbReference type="KEGG" id="mthd:A3224_15880"/>
<feature type="transmembrane region" description="Helical" evidence="7">
    <location>
        <begin position="273"/>
        <end position="297"/>
    </location>
</feature>
<evidence type="ECO:0000256" key="4">
    <source>
        <dbReference type="ARBA" id="ARBA00022692"/>
    </source>
</evidence>
<dbReference type="PANTHER" id="PTHR42775">
    <property type="entry name" value="PERMEASE RV2963-RELATED"/>
    <property type="match status" value="1"/>
</dbReference>
<evidence type="ECO:0000256" key="6">
    <source>
        <dbReference type="ARBA" id="ARBA00023136"/>
    </source>
</evidence>
<dbReference type="OrthoDB" id="9777774at2"/>
<comment type="similarity">
    <text evidence="2">Belongs to the UPF0718 family.</text>
</comment>
<protein>
    <submittedName>
        <fullName evidence="8">Permease</fullName>
    </submittedName>
</protein>
<reference evidence="9" key="1">
    <citation type="submission" date="2016-03" db="EMBL/GenBank/DDBJ databases">
        <authorList>
            <person name="Lee Y.-S."/>
            <person name="Choi Y.-L."/>
        </authorList>
    </citation>
    <scope>NUCLEOTIDE SEQUENCE [LARGE SCALE GENOMIC DNA]</scope>
    <source>
        <strain evidence="9">DAU221</strain>
    </source>
</reference>
<dbReference type="Pfam" id="PF03773">
    <property type="entry name" value="ArsP_1"/>
    <property type="match status" value="1"/>
</dbReference>
<dbReference type="InterPro" id="IPR053166">
    <property type="entry name" value="UPF0718_permease"/>
</dbReference>
<dbReference type="AlphaFoldDB" id="A0A143HQ75"/>
<keyword evidence="6 7" id="KW-0472">Membrane</keyword>
<dbReference type="RefSeq" id="WP_067156897.1">
    <property type="nucleotide sequence ID" value="NZ_CP014864.1"/>
</dbReference>
<keyword evidence="3" id="KW-1003">Cell membrane</keyword>
<dbReference type="GO" id="GO:0005886">
    <property type="term" value="C:plasma membrane"/>
    <property type="evidence" value="ECO:0007669"/>
    <property type="project" value="UniProtKB-SubCell"/>
</dbReference>
<evidence type="ECO:0000313" key="9">
    <source>
        <dbReference type="Proteomes" id="UP000076077"/>
    </source>
</evidence>
<evidence type="ECO:0000256" key="2">
    <source>
        <dbReference type="ARBA" id="ARBA00006386"/>
    </source>
</evidence>
<evidence type="ECO:0000256" key="7">
    <source>
        <dbReference type="SAM" id="Phobius"/>
    </source>
</evidence>
<gene>
    <name evidence="8" type="ORF">A3224_15880</name>
</gene>
<comment type="subcellular location">
    <subcellularLocation>
        <location evidence="1">Cell membrane</location>
        <topology evidence="1">Multi-pass membrane protein</topology>
    </subcellularLocation>
</comment>
<dbReference type="GeneID" id="76609508"/>
<keyword evidence="4 7" id="KW-0812">Transmembrane</keyword>
<feature type="transmembrane region" description="Helical" evidence="7">
    <location>
        <begin position="333"/>
        <end position="357"/>
    </location>
</feature>
<proteinExistence type="inferred from homology"/>
<keyword evidence="9" id="KW-1185">Reference proteome</keyword>
<accession>A0A143HQ75</accession>
<dbReference type="Proteomes" id="UP000076077">
    <property type="component" value="Chromosome"/>
</dbReference>
<dbReference type="InterPro" id="IPR005524">
    <property type="entry name" value="DUF318"/>
</dbReference>
<name>A0A143HQ75_MICTH</name>
<feature type="transmembrane region" description="Helical" evidence="7">
    <location>
        <begin position="304"/>
        <end position="327"/>
    </location>
</feature>
<dbReference type="STRING" id="252514.A3224_15880"/>
<organism evidence="8 9">
    <name type="scientific">Microbulbifer thermotolerans</name>
    <dbReference type="NCBI Taxonomy" id="252514"/>
    <lineage>
        <taxon>Bacteria</taxon>
        <taxon>Pseudomonadati</taxon>
        <taxon>Pseudomonadota</taxon>
        <taxon>Gammaproteobacteria</taxon>
        <taxon>Cellvibrionales</taxon>
        <taxon>Microbulbiferaceae</taxon>
        <taxon>Microbulbifer</taxon>
    </lineage>
</organism>
<dbReference type="PANTHER" id="PTHR42775:SF2">
    <property type="entry name" value="PERMEASE"/>
    <property type="match status" value="1"/>
</dbReference>
<keyword evidence="5 7" id="KW-1133">Transmembrane helix</keyword>